<dbReference type="AlphaFoldDB" id="A0AAD2JH71"/>
<sequence>MENNVPLIDDFGMTPLHVLFSTPEPSHGLLQVLIDKYPYHVLECQDANGKRPLDYLLSNWTETNSSLLEISLQKWMVRPLVCGGATSWTEAMQHKVQAILAEDNKEQRASLYSGAYSVLEKYKSMESTSILEMTLWKRQLKDGWSNDSTKRQTLEREECRRFCGSNAAIPSVVKFLGIY</sequence>
<name>A0AAD2JH71_9STRA</name>
<gene>
    <name evidence="1" type="ORF">CYCCA115_LOCUS11614</name>
</gene>
<dbReference type="Proteomes" id="UP001295423">
    <property type="component" value="Unassembled WGS sequence"/>
</dbReference>
<evidence type="ECO:0000313" key="2">
    <source>
        <dbReference type="Proteomes" id="UP001295423"/>
    </source>
</evidence>
<dbReference type="EMBL" id="CAKOGP040001747">
    <property type="protein sequence ID" value="CAJ1948433.1"/>
    <property type="molecule type" value="Genomic_DNA"/>
</dbReference>
<proteinExistence type="predicted"/>
<organism evidence="1 2">
    <name type="scientific">Cylindrotheca closterium</name>
    <dbReference type="NCBI Taxonomy" id="2856"/>
    <lineage>
        <taxon>Eukaryota</taxon>
        <taxon>Sar</taxon>
        <taxon>Stramenopiles</taxon>
        <taxon>Ochrophyta</taxon>
        <taxon>Bacillariophyta</taxon>
        <taxon>Bacillariophyceae</taxon>
        <taxon>Bacillariophycidae</taxon>
        <taxon>Bacillariales</taxon>
        <taxon>Bacillariaceae</taxon>
        <taxon>Cylindrotheca</taxon>
    </lineage>
</organism>
<reference evidence="1" key="1">
    <citation type="submission" date="2023-08" db="EMBL/GenBank/DDBJ databases">
        <authorList>
            <person name="Audoor S."/>
            <person name="Bilcke G."/>
        </authorList>
    </citation>
    <scope>NUCLEOTIDE SEQUENCE</scope>
</reference>
<keyword evidence="2" id="KW-1185">Reference proteome</keyword>
<protein>
    <submittedName>
        <fullName evidence="1">Uncharacterized protein</fullName>
    </submittedName>
</protein>
<evidence type="ECO:0000313" key="1">
    <source>
        <dbReference type="EMBL" id="CAJ1948433.1"/>
    </source>
</evidence>
<comment type="caution">
    <text evidence="1">The sequence shown here is derived from an EMBL/GenBank/DDBJ whole genome shotgun (WGS) entry which is preliminary data.</text>
</comment>
<accession>A0AAD2JH71</accession>